<protein>
    <submittedName>
        <fullName evidence="1">Uncharacterized protein</fullName>
    </submittedName>
</protein>
<comment type="caution">
    <text evidence="1">The sequence shown here is derived from an EMBL/GenBank/DDBJ whole genome shotgun (WGS) entry which is preliminary data.</text>
</comment>
<name>A0ABT3MWI4_9GAMM</name>
<proteinExistence type="predicted"/>
<organism evidence="1 2">
    <name type="scientific">Endozoicomonas gorgoniicola</name>
    <dbReference type="NCBI Taxonomy" id="1234144"/>
    <lineage>
        <taxon>Bacteria</taxon>
        <taxon>Pseudomonadati</taxon>
        <taxon>Pseudomonadota</taxon>
        <taxon>Gammaproteobacteria</taxon>
        <taxon>Oceanospirillales</taxon>
        <taxon>Endozoicomonadaceae</taxon>
        <taxon>Endozoicomonas</taxon>
    </lineage>
</organism>
<sequence length="110" mass="12667">MRVFIFFTAFSISSYGSNDFITVDGVRAWFYQGIGRVVIHYLPGLFVRNPNLANYWDTAHVRPSDINVRQIYSIICFYKDDDVEYILMLNTDSGHKTVIIDINGQVCGFN</sequence>
<dbReference type="Proteomes" id="UP001209854">
    <property type="component" value="Unassembled WGS sequence"/>
</dbReference>
<dbReference type="RefSeq" id="WP_262568541.1">
    <property type="nucleotide sequence ID" value="NZ_JAPFCC010000001.1"/>
</dbReference>
<keyword evidence="2" id="KW-1185">Reference proteome</keyword>
<dbReference type="EMBL" id="JAPFCC010000001">
    <property type="protein sequence ID" value="MCW7553745.1"/>
    <property type="molecule type" value="Genomic_DNA"/>
</dbReference>
<accession>A0ABT3MWI4</accession>
<gene>
    <name evidence="1" type="ORF">NX722_14115</name>
</gene>
<evidence type="ECO:0000313" key="1">
    <source>
        <dbReference type="EMBL" id="MCW7553745.1"/>
    </source>
</evidence>
<reference evidence="1 2" key="1">
    <citation type="submission" date="2022-10" db="EMBL/GenBank/DDBJ databases">
        <title>High-quality genome sequences of two octocoral-associated bacteria, Endozoicomonas euniceicola EF212 and Endozoicomonas gorgoniicola PS125.</title>
        <authorList>
            <person name="Chiou Y.-J."/>
            <person name="Chen Y.-H."/>
        </authorList>
    </citation>
    <scope>NUCLEOTIDE SEQUENCE [LARGE SCALE GENOMIC DNA]</scope>
    <source>
        <strain evidence="1 2">PS125</strain>
    </source>
</reference>
<evidence type="ECO:0000313" key="2">
    <source>
        <dbReference type="Proteomes" id="UP001209854"/>
    </source>
</evidence>